<organism evidence="1 2">
    <name type="scientific">Streptomyces capitiformicae</name>
    <dbReference type="NCBI Taxonomy" id="2014920"/>
    <lineage>
        <taxon>Bacteria</taxon>
        <taxon>Bacillati</taxon>
        <taxon>Actinomycetota</taxon>
        <taxon>Actinomycetes</taxon>
        <taxon>Kitasatosporales</taxon>
        <taxon>Streptomycetaceae</taxon>
        <taxon>Streptomyces</taxon>
    </lineage>
</organism>
<accession>A0A919DAJ0</accession>
<evidence type="ECO:0000313" key="1">
    <source>
        <dbReference type="EMBL" id="GHE27889.1"/>
    </source>
</evidence>
<name>A0A919DAJ0_9ACTN</name>
<proteinExistence type="predicted"/>
<dbReference type="RefSeq" id="WP_189784084.1">
    <property type="nucleotide sequence ID" value="NZ_BNAT01000014.1"/>
</dbReference>
<dbReference type="Gene3D" id="3.90.1140.10">
    <property type="entry name" value="Cyclic phosphodiesterase"/>
    <property type="match status" value="1"/>
</dbReference>
<dbReference type="EMBL" id="BNAT01000014">
    <property type="protein sequence ID" value="GHE27889.1"/>
    <property type="molecule type" value="Genomic_DNA"/>
</dbReference>
<reference evidence="1" key="2">
    <citation type="submission" date="2020-09" db="EMBL/GenBank/DDBJ databases">
        <authorList>
            <person name="Sun Q."/>
            <person name="Zhou Y."/>
        </authorList>
    </citation>
    <scope>NUCLEOTIDE SEQUENCE</scope>
    <source>
        <strain evidence="1">CGMCC 4.7403</strain>
    </source>
</reference>
<dbReference type="Proteomes" id="UP000603227">
    <property type="component" value="Unassembled WGS sequence"/>
</dbReference>
<dbReference type="SUPFAM" id="SSF55144">
    <property type="entry name" value="LigT-like"/>
    <property type="match status" value="1"/>
</dbReference>
<evidence type="ECO:0000313" key="2">
    <source>
        <dbReference type="Proteomes" id="UP000603227"/>
    </source>
</evidence>
<comment type="caution">
    <text evidence="1">The sequence shown here is derived from an EMBL/GenBank/DDBJ whole genome shotgun (WGS) entry which is preliminary data.</text>
</comment>
<dbReference type="AlphaFoldDB" id="A0A919DAJ0"/>
<evidence type="ECO:0008006" key="3">
    <source>
        <dbReference type="Google" id="ProtNLM"/>
    </source>
</evidence>
<sequence length="211" mass="23030">MTRWLGVALLPRADHLRAAVRLQKDVGGDVALEPPLHSDGNLPHVTVFQGPFTDSLVAAEALERIGTSAADAGLCGEVALCSAGVVYQPTGWLFLALERPPLLQDLQKAALATLAPHLDRAAFDGTKDLARFTDDERASYKKYGYRYTGDAYAPHMTLGRAPEDVALDLVRTASQRVVLPKEWVFDRLSVYVMGQHGAHAETLFERPLVAR</sequence>
<keyword evidence="2" id="KW-1185">Reference proteome</keyword>
<reference evidence="1" key="1">
    <citation type="journal article" date="2014" name="Int. J. Syst. Evol. Microbiol.">
        <title>Complete genome sequence of Corynebacterium casei LMG S-19264T (=DSM 44701T), isolated from a smear-ripened cheese.</title>
        <authorList>
            <consortium name="US DOE Joint Genome Institute (JGI-PGF)"/>
            <person name="Walter F."/>
            <person name="Albersmeier A."/>
            <person name="Kalinowski J."/>
            <person name="Ruckert C."/>
        </authorList>
    </citation>
    <scope>NUCLEOTIDE SEQUENCE</scope>
    <source>
        <strain evidence="1">CGMCC 4.7403</strain>
    </source>
</reference>
<gene>
    <name evidence="1" type="ORF">GCM10017771_42820</name>
</gene>
<dbReference type="Pfam" id="PF13563">
    <property type="entry name" value="2_5_RNA_ligase2"/>
    <property type="match status" value="1"/>
</dbReference>
<protein>
    <recommendedName>
        <fullName evidence="3">2'-5' RNA ligase family protein</fullName>
    </recommendedName>
</protein>
<dbReference type="InterPro" id="IPR009097">
    <property type="entry name" value="Cyclic_Pdiesterase"/>
</dbReference>